<evidence type="ECO:0000259" key="1">
    <source>
        <dbReference type="Pfam" id="PF18765"/>
    </source>
</evidence>
<gene>
    <name evidence="2" type="ORF">HFN_0889</name>
</gene>
<dbReference type="InterPro" id="IPR043519">
    <property type="entry name" value="NT_sf"/>
</dbReference>
<proteinExistence type="predicted"/>
<dbReference type="RefSeq" id="WP_023949118.1">
    <property type="nucleotide sequence ID" value="NZ_BASD01000025.1"/>
</dbReference>
<sequence>MRYGLNERDLRIITKILANQGNVKNALIFGSRAMGTYKIASDIDIALVAKNGDFSLAEIANLKAEFDESDLAYFVDLISYNDANDALKRHIDTQGKAIFLRDS</sequence>
<evidence type="ECO:0000313" key="3">
    <source>
        <dbReference type="Proteomes" id="UP000018143"/>
    </source>
</evidence>
<keyword evidence="3" id="KW-1185">Reference proteome</keyword>
<dbReference type="AlphaFoldDB" id="T1CS85"/>
<comment type="caution">
    <text evidence="2">The sequence shown here is derived from an EMBL/GenBank/DDBJ whole genome shotgun (WGS) entry which is preliminary data.</text>
</comment>
<dbReference type="Pfam" id="PF18765">
    <property type="entry name" value="Polbeta"/>
    <property type="match status" value="1"/>
</dbReference>
<protein>
    <submittedName>
        <fullName evidence="2">DNA polymerase, beta domain protein region</fullName>
    </submittedName>
</protein>
<dbReference type="Gene3D" id="3.30.460.10">
    <property type="entry name" value="Beta Polymerase, domain 2"/>
    <property type="match status" value="1"/>
</dbReference>
<dbReference type="EMBL" id="BASD01000025">
    <property type="protein sequence ID" value="GAD19649.1"/>
    <property type="molecule type" value="Genomic_DNA"/>
</dbReference>
<name>T1CS85_9HELI</name>
<dbReference type="eggNOG" id="COG1708">
    <property type="taxonomic scope" value="Bacteria"/>
</dbReference>
<dbReference type="InterPro" id="IPR041633">
    <property type="entry name" value="Polbeta"/>
</dbReference>
<dbReference type="OrthoDB" id="9803106at2"/>
<dbReference type="CDD" id="cd05403">
    <property type="entry name" value="NT_KNTase_like"/>
    <property type="match status" value="1"/>
</dbReference>
<dbReference type="Proteomes" id="UP000018143">
    <property type="component" value="Unassembled WGS sequence"/>
</dbReference>
<dbReference type="STRING" id="1325130.HFN_0889"/>
<feature type="domain" description="Polymerase beta nucleotidyltransferase" evidence="1">
    <location>
        <begin position="13"/>
        <end position="102"/>
    </location>
</feature>
<reference evidence="2 3" key="1">
    <citation type="journal article" date="2013" name="Genome Announc.">
        <title>Draft Genome Sequence of Helicobacter fennelliae Strain MRY12-0050, Isolated from a Bacteremia Patient.</title>
        <authorList>
            <person name="Rimbara E."/>
            <person name="Matsui M."/>
            <person name="Mori S."/>
            <person name="Suzuki S."/>
            <person name="Suzuki M."/>
            <person name="Kim H."/>
            <person name="Sekizuka T."/>
            <person name="Kuroda M."/>
            <person name="Shibayama K."/>
        </authorList>
    </citation>
    <scope>NUCLEOTIDE SEQUENCE [LARGE SCALE GENOMIC DNA]</scope>
    <source>
        <strain evidence="2 3">MRY12-0050</strain>
    </source>
</reference>
<organism evidence="2 3">
    <name type="scientific">Helicobacter fennelliae MRY12-0050</name>
    <dbReference type="NCBI Taxonomy" id="1325130"/>
    <lineage>
        <taxon>Bacteria</taxon>
        <taxon>Pseudomonadati</taxon>
        <taxon>Campylobacterota</taxon>
        <taxon>Epsilonproteobacteria</taxon>
        <taxon>Campylobacterales</taxon>
        <taxon>Helicobacteraceae</taxon>
        <taxon>Helicobacter</taxon>
    </lineage>
</organism>
<accession>T1CS85</accession>
<dbReference type="SUPFAM" id="SSF81301">
    <property type="entry name" value="Nucleotidyltransferase"/>
    <property type="match status" value="1"/>
</dbReference>
<evidence type="ECO:0000313" key="2">
    <source>
        <dbReference type="EMBL" id="GAD19649.1"/>
    </source>
</evidence>